<name>E0NJJ9_9FIRM</name>
<dbReference type="Gene3D" id="3.90.199.10">
    <property type="entry name" value="Topoisomerase II, domain 5"/>
    <property type="match status" value="1"/>
</dbReference>
<dbReference type="PANTHER" id="PTHR43493">
    <property type="entry name" value="DNA GYRASE/TOPOISOMERASE SUBUNIT A"/>
    <property type="match status" value="1"/>
</dbReference>
<keyword evidence="3 9" id="KW-0963">Cytoplasm</keyword>
<evidence type="ECO:0000256" key="9">
    <source>
        <dbReference type="HAMAP-Rule" id="MF_01897"/>
    </source>
</evidence>
<dbReference type="GO" id="GO:0005524">
    <property type="term" value="F:ATP binding"/>
    <property type="evidence" value="ECO:0007669"/>
    <property type="project" value="UniProtKB-UniRule"/>
</dbReference>
<dbReference type="AlphaFoldDB" id="E0NJJ9"/>
<evidence type="ECO:0000313" key="13">
    <source>
        <dbReference type="Proteomes" id="UP000003280"/>
    </source>
</evidence>
<dbReference type="NCBIfam" id="NF004043">
    <property type="entry name" value="PRK05560.1"/>
    <property type="match status" value="1"/>
</dbReference>
<dbReference type="InterPro" id="IPR013760">
    <property type="entry name" value="Topo_IIA-like_dom_sf"/>
</dbReference>
<comment type="caution">
    <text evidence="9">Lacks conserved residue(s) required for the propagation of feature annotation.</text>
</comment>
<evidence type="ECO:0000256" key="10">
    <source>
        <dbReference type="PROSITE-ProRule" id="PRU01384"/>
    </source>
</evidence>
<gene>
    <name evidence="9 12" type="primary">gyrA</name>
    <name evidence="12" type="ORF">HMPREF9225_0338</name>
</gene>
<comment type="miscellaneous">
    <text evidence="9">Few gyrases are as efficient as E.coli at forming negative supercoils. Not all organisms have 2 type II topoisomerases; in organisms with a single type II topoisomerase this enzyme also has to decatenate newly replicated chromosomes.</text>
</comment>
<comment type="function">
    <text evidence="9">A type II topoisomerase that negatively supercoils closed circular double-stranded (ds) DNA in an ATP-dependent manner to modulate DNA topology and maintain chromosomes in an underwound state. Negative supercoiling favors strand separation, and DNA replication, transcription, recombination and repair, all of which involve strand separation. Also able to catalyze the interconversion of other topological isomers of dsDNA rings, including catenanes and knotted rings. Type II topoisomerases break and join 2 DNA strands simultaneously in an ATP-dependent manner.</text>
</comment>
<feature type="active site" description="O-(5'-phospho-DNA)-tyrosine intermediate" evidence="9 10">
    <location>
        <position position="124"/>
    </location>
</feature>
<dbReference type="InterPro" id="IPR013757">
    <property type="entry name" value="Topo_IIA_A_a_sf"/>
</dbReference>
<dbReference type="GO" id="GO:0006261">
    <property type="term" value="P:DNA-templated DNA replication"/>
    <property type="evidence" value="ECO:0007669"/>
    <property type="project" value="UniProtKB-UniRule"/>
</dbReference>
<accession>E0NJJ9</accession>
<proteinExistence type="inferred from homology"/>
<dbReference type="InterPro" id="IPR013758">
    <property type="entry name" value="Topo_IIA_A/C_ab"/>
</dbReference>
<evidence type="ECO:0000259" key="11">
    <source>
        <dbReference type="PROSITE" id="PS52040"/>
    </source>
</evidence>
<keyword evidence="5 9" id="KW-0067">ATP-binding</keyword>
<dbReference type="GO" id="GO:0005737">
    <property type="term" value="C:cytoplasm"/>
    <property type="evidence" value="ECO:0007669"/>
    <property type="project" value="UniProtKB-SubCell"/>
</dbReference>
<dbReference type="Gene3D" id="2.120.10.90">
    <property type="entry name" value="DNA gyrase/topoisomerase IV, subunit A, C-terminal"/>
    <property type="match status" value="1"/>
</dbReference>
<dbReference type="eggNOG" id="COG0188">
    <property type="taxonomic scope" value="Bacteria"/>
</dbReference>
<dbReference type="HOGENOM" id="CLU_002977_6_1_9"/>
<dbReference type="HAMAP" id="MF_01897">
    <property type="entry name" value="GyrA"/>
    <property type="match status" value="1"/>
</dbReference>
<dbReference type="InterPro" id="IPR005743">
    <property type="entry name" value="GyrA"/>
</dbReference>
<keyword evidence="6 9" id="KW-0799">Topoisomerase</keyword>
<organism evidence="12 13">
    <name type="scientific">Peptoniphilus duerdenii ATCC BAA-1640</name>
    <dbReference type="NCBI Taxonomy" id="862517"/>
    <lineage>
        <taxon>Bacteria</taxon>
        <taxon>Bacillati</taxon>
        <taxon>Bacillota</taxon>
        <taxon>Tissierellia</taxon>
        <taxon>Tissierellales</taxon>
        <taxon>Peptoniphilaceae</taxon>
        <taxon>Peptoniphilus</taxon>
    </lineage>
</organism>
<dbReference type="Proteomes" id="UP000003280">
    <property type="component" value="Unassembled WGS sequence"/>
</dbReference>
<evidence type="ECO:0000256" key="4">
    <source>
        <dbReference type="ARBA" id="ARBA00022741"/>
    </source>
</evidence>
<evidence type="ECO:0000256" key="1">
    <source>
        <dbReference type="ARBA" id="ARBA00000185"/>
    </source>
</evidence>
<keyword evidence="7 9" id="KW-0238">DNA-binding</keyword>
<comment type="subunit">
    <text evidence="9">Heterotetramer, composed of two GyrA and two GyrB chains. In the heterotetramer, GyrA contains the active site tyrosine that forms a transient covalent intermediate with DNA, while GyrB binds cofactors and catalyzes ATP hydrolysis.</text>
</comment>
<dbReference type="Gene3D" id="1.10.268.10">
    <property type="entry name" value="Topoisomerase, domain 3"/>
    <property type="match status" value="1"/>
</dbReference>
<dbReference type="STRING" id="862517.HMPREF9225_0338"/>
<reference evidence="12 13" key="1">
    <citation type="submission" date="2010-07" db="EMBL/GenBank/DDBJ databases">
        <authorList>
            <person name="Muzny D."/>
            <person name="Qin X."/>
            <person name="Deng J."/>
            <person name="Jiang H."/>
            <person name="Liu Y."/>
            <person name="Qu J."/>
            <person name="Song X.-Z."/>
            <person name="Zhang L."/>
            <person name="Thornton R."/>
            <person name="Coyle M."/>
            <person name="Francisco L."/>
            <person name="Jackson L."/>
            <person name="Javaid M."/>
            <person name="Korchina V."/>
            <person name="Kovar C."/>
            <person name="Mata R."/>
            <person name="Mathew T."/>
            <person name="Ngo R."/>
            <person name="Nguyen L."/>
            <person name="Nguyen N."/>
            <person name="Okwuonu G."/>
            <person name="Ongeri F."/>
            <person name="Pham C."/>
            <person name="Simmons D."/>
            <person name="Wilczek-Boney K."/>
            <person name="Hale W."/>
            <person name="Jakkamsetti A."/>
            <person name="Pham P."/>
            <person name="Ruth R."/>
            <person name="San Lucas F."/>
            <person name="Warren J."/>
            <person name="Zhang J."/>
            <person name="Zhao Z."/>
            <person name="Zhou C."/>
            <person name="Zhu D."/>
            <person name="Lee S."/>
            <person name="Bess C."/>
            <person name="Blankenburg K."/>
            <person name="Forbes L."/>
            <person name="Fu Q."/>
            <person name="Gubbala S."/>
            <person name="Hirani K."/>
            <person name="Jayaseelan J.C."/>
            <person name="Lara F."/>
            <person name="Munidasa M."/>
            <person name="Palculict T."/>
            <person name="Patil S."/>
            <person name="Pu L.-L."/>
            <person name="Saada N."/>
            <person name="Tang L."/>
            <person name="Weissenberger G."/>
            <person name="Zhu Y."/>
            <person name="Hemphill L."/>
            <person name="Shang Y."/>
            <person name="Youmans B."/>
            <person name="Ayvaz T."/>
            <person name="Ross M."/>
            <person name="Santibanez J."/>
            <person name="Aqrawi P."/>
            <person name="Gross S."/>
            <person name="Joshi V."/>
            <person name="Fowler G."/>
            <person name="Nazareth L."/>
            <person name="Reid J."/>
            <person name="Worley K."/>
            <person name="Petrosino J."/>
            <person name="Highlander S."/>
            <person name="Gibbs R."/>
        </authorList>
    </citation>
    <scope>NUCLEOTIDE SEQUENCE [LARGE SCALE GENOMIC DNA]</scope>
    <source>
        <strain evidence="12 13">ATCC BAA-1640</strain>
    </source>
</reference>
<dbReference type="Gene3D" id="3.30.1360.40">
    <property type="match status" value="1"/>
</dbReference>
<dbReference type="Pfam" id="PF00521">
    <property type="entry name" value="DNA_topoisoIV"/>
    <property type="match status" value="1"/>
</dbReference>
<dbReference type="PROSITE" id="PS52040">
    <property type="entry name" value="TOPO_IIA"/>
    <property type="match status" value="1"/>
</dbReference>
<dbReference type="OrthoDB" id="9806486at2"/>
<dbReference type="InterPro" id="IPR035516">
    <property type="entry name" value="Gyrase/topoIV_suA_C"/>
</dbReference>
<dbReference type="NCBIfam" id="NF004044">
    <property type="entry name" value="PRK05561.1"/>
    <property type="match status" value="1"/>
</dbReference>
<dbReference type="GO" id="GO:0006265">
    <property type="term" value="P:DNA topological change"/>
    <property type="evidence" value="ECO:0007669"/>
    <property type="project" value="UniProtKB-UniRule"/>
</dbReference>
<dbReference type="SUPFAM" id="SSF56719">
    <property type="entry name" value="Type II DNA topoisomerase"/>
    <property type="match status" value="1"/>
</dbReference>
<dbReference type="FunFam" id="2.120.10.90:FF:000004">
    <property type="entry name" value="DNA gyrase subunit A"/>
    <property type="match status" value="1"/>
</dbReference>
<dbReference type="GO" id="GO:0003677">
    <property type="term" value="F:DNA binding"/>
    <property type="evidence" value="ECO:0007669"/>
    <property type="project" value="UniProtKB-UniRule"/>
</dbReference>
<dbReference type="EC" id="5.6.2.2" evidence="9"/>
<comment type="similarity">
    <text evidence="2 9">Belongs to the type II topoisomerase GyrA/ParC subunit family.</text>
</comment>
<evidence type="ECO:0000313" key="12">
    <source>
        <dbReference type="EMBL" id="EFM26019.1"/>
    </source>
</evidence>
<evidence type="ECO:0000256" key="6">
    <source>
        <dbReference type="ARBA" id="ARBA00023029"/>
    </source>
</evidence>
<dbReference type="GO" id="GO:0005694">
    <property type="term" value="C:chromosome"/>
    <property type="evidence" value="ECO:0007669"/>
    <property type="project" value="InterPro"/>
</dbReference>
<evidence type="ECO:0000256" key="3">
    <source>
        <dbReference type="ARBA" id="ARBA00022490"/>
    </source>
</evidence>
<dbReference type="EMBL" id="AEEH01000018">
    <property type="protein sequence ID" value="EFM26019.1"/>
    <property type="molecule type" value="Genomic_DNA"/>
</dbReference>
<dbReference type="FunFam" id="1.10.268.10:FF:000001">
    <property type="entry name" value="DNA gyrase subunit A"/>
    <property type="match status" value="1"/>
</dbReference>
<dbReference type="FunFam" id="3.90.199.10:FF:000001">
    <property type="entry name" value="DNA gyrase subunit A"/>
    <property type="match status" value="1"/>
</dbReference>
<feature type="domain" description="Topo IIA-type catalytic" evidence="11">
    <location>
        <begin position="36"/>
        <end position="500"/>
    </location>
</feature>
<sequence>MIENVNENGIIDVDISKKMRSSYLDYSMSVIVSRALPDVRDGLKPVHRRIVYGMQTLGITPDKSYRKSATLVGEVMGKFHPHGDSSIYDAAARLAQDFNIRYTLVDGQGNFGNVDGDSPAAPRYTEMRMSKIAQEMLRDINKDTVDFVPNYDEREVEPSVLPSRFPNILVNGSAGIAVGMATNMAPHNLGESISAVIDYINNEDIEIEELMKSIKGPDFPTGAIILGKQGIIDAYKTGRGKIQVRARAEIEEHKGRYKIVITEIPYQVNKTNLIVKIADLVKNKSIEGISNIRDLSSHKTGIKIDIDLKRDANPNVVLNNLYKNTQMQITFGIINLCLVNGEPKVLNLKEIIKYYVDHQRNVVRRRTQFDLEKAEARAHIIEGLKIALDNIDRIIKIVRESSDDQEAKNKFTKEFGLTDIQGQAILDMRIRRLTGLEREKLEQEYQDLIKLIAKLKSILENKKLLDNTIIEELEEIKEKYSDLRRTVLAPDEGDIDSEDLIEEEDVVITLTEFGYIKRMPEGTYKPQRRGGTGISALTTREEDFVKDIYITSTHDTILFFTNFGRVYSLKAYEIPESSRQAKGTAIINLLNLEGDEFVTAVIPVRNVDENANLVMATKNGLIKKTSYSEFEKIRKNGLIAITLNEGDNLIGVRLTSGRDEIMIVTKNGMAIRFSESDVRNMGRTAMGVKSIDLKNDDEVVSFEIPQDDKYLLVISENGFGKMTKMTEYRKQNRAGVGLLTYKATEKSGKLVSAKVIDKSDEIMIITVSGIIIRIGCEGISVMGRHTTGVKLMNIKDSEVVSVAKYIGEEI</sequence>
<evidence type="ECO:0000256" key="8">
    <source>
        <dbReference type="ARBA" id="ARBA00023235"/>
    </source>
</evidence>
<dbReference type="InterPro" id="IPR050220">
    <property type="entry name" value="Type_II_DNA_Topoisomerases"/>
</dbReference>
<evidence type="ECO:0000256" key="5">
    <source>
        <dbReference type="ARBA" id="ARBA00022840"/>
    </source>
</evidence>
<dbReference type="CDD" id="cd00187">
    <property type="entry name" value="TOP4c"/>
    <property type="match status" value="1"/>
</dbReference>
<comment type="catalytic activity">
    <reaction evidence="1 9 10">
        <text>ATP-dependent breakage, passage and rejoining of double-stranded DNA.</text>
        <dbReference type="EC" id="5.6.2.2"/>
    </reaction>
</comment>
<dbReference type="NCBIfam" id="TIGR01063">
    <property type="entry name" value="gyrA"/>
    <property type="match status" value="1"/>
</dbReference>
<evidence type="ECO:0000256" key="7">
    <source>
        <dbReference type="ARBA" id="ARBA00023125"/>
    </source>
</evidence>
<protein>
    <recommendedName>
        <fullName evidence="9">DNA gyrase subunit A</fullName>
        <ecNumber evidence="9">5.6.2.2</ecNumber>
    </recommendedName>
</protein>
<dbReference type="PANTHER" id="PTHR43493:SF5">
    <property type="entry name" value="DNA GYRASE SUBUNIT A, CHLOROPLASTIC_MITOCHONDRIAL"/>
    <property type="match status" value="1"/>
</dbReference>
<dbReference type="SUPFAM" id="SSF101904">
    <property type="entry name" value="GyrA/ParC C-terminal domain-like"/>
    <property type="match status" value="1"/>
</dbReference>
<dbReference type="GO" id="GO:0009330">
    <property type="term" value="C:DNA topoisomerase type II (double strand cut, ATP-hydrolyzing) complex"/>
    <property type="evidence" value="ECO:0007669"/>
    <property type="project" value="TreeGrafter"/>
</dbReference>
<dbReference type="InterPro" id="IPR002205">
    <property type="entry name" value="Topo_IIA_dom_A"/>
</dbReference>
<keyword evidence="13" id="KW-1185">Reference proteome</keyword>
<dbReference type="SMART" id="SM00434">
    <property type="entry name" value="TOP4c"/>
    <property type="match status" value="1"/>
</dbReference>
<dbReference type="InterPro" id="IPR006691">
    <property type="entry name" value="GyrA/parC_rep"/>
</dbReference>
<comment type="caution">
    <text evidence="12">The sequence shown here is derived from an EMBL/GenBank/DDBJ whole genome shotgun (WGS) entry which is preliminary data.</text>
</comment>
<dbReference type="GO" id="GO:0034335">
    <property type="term" value="F:DNA negative supercoiling activity"/>
    <property type="evidence" value="ECO:0007669"/>
    <property type="project" value="UniProtKB-ARBA"/>
</dbReference>
<dbReference type="RefSeq" id="WP_008901174.1">
    <property type="nucleotide sequence ID" value="NZ_GL397071.1"/>
</dbReference>
<comment type="subcellular location">
    <subcellularLocation>
        <location evidence="9">Cytoplasm</location>
    </subcellularLocation>
</comment>
<keyword evidence="4 9" id="KW-0547">Nucleotide-binding</keyword>
<evidence type="ECO:0000256" key="2">
    <source>
        <dbReference type="ARBA" id="ARBA00008263"/>
    </source>
</evidence>
<dbReference type="Pfam" id="PF03989">
    <property type="entry name" value="DNA_gyraseA_C"/>
    <property type="match status" value="6"/>
</dbReference>
<keyword evidence="8 9" id="KW-0413">Isomerase</keyword>
<dbReference type="FunFam" id="3.30.1360.40:FF:000002">
    <property type="entry name" value="DNA gyrase subunit A"/>
    <property type="match status" value="1"/>
</dbReference>